<evidence type="ECO:0000313" key="3">
    <source>
        <dbReference type="Proteomes" id="UP000289411"/>
    </source>
</evidence>
<reference evidence="2 3" key="2">
    <citation type="submission" date="2019-02" db="EMBL/GenBank/DDBJ databases">
        <title>'Lichenibacterium ramalinii' gen. nov. sp. nov., 'Lichenibacterium minor' gen. nov. sp. nov.</title>
        <authorList>
            <person name="Pankratov T."/>
        </authorList>
    </citation>
    <scope>NUCLEOTIDE SEQUENCE [LARGE SCALE GENOMIC DNA]</scope>
    <source>
        <strain evidence="2 3">RmlP001</strain>
    </source>
</reference>
<reference evidence="2 3" key="1">
    <citation type="submission" date="2018-09" db="EMBL/GenBank/DDBJ databases">
        <authorList>
            <person name="Grouzdev D.S."/>
            <person name="Krutkina M.S."/>
        </authorList>
    </citation>
    <scope>NUCLEOTIDE SEQUENCE [LARGE SCALE GENOMIC DNA]</scope>
    <source>
        <strain evidence="2 3">RmlP001</strain>
    </source>
</reference>
<dbReference type="RefSeq" id="WP_129217665.1">
    <property type="nucleotide sequence ID" value="NZ_QYBC01000002.1"/>
</dbReference>
<feature type="region of interest" description="Disordered" evidence="1">
    <location>
        <begin position="1"/>
        <end position="62"/>
    </location>
</feature>
<protein>
    <submittedName>
        <fullName evidence="2">Uncharacterized protein</fullName>
    </submittedName>
</protein>
<name>A0A4Q2RGM0_9HYPH</name>
<keyword evidence="3" id="KW-1185">Reference proteome</keyword>
<evidence type="ECO:0000256" key="1">
    <source>
        <dbReference type="SAM" id="MobiDB-lite"/>
    </source>
</evidence>
<gene>
    <name evidence="2" type="ORF">D3272_03300</name>
</gene>
<comment type="caution">
    <text evidence="2">The sequence shown here is derived from an EMBL/GenBank/DDBJ whole genome shotgun (WGS) entry which is preliminary data.</text>
</comment>
<sequence length="62" mass="6754">MPHDRAAVPAQQPASLKIPDQLQQARRPDAPRPAEAPAATRTVQDRATGGILHELKTQRAHD</sequence>
<feature type="compositionally biased region" description="Basic and acidic residues" evidence="1">
    <location>
        <begin position="53"/>
        <end position="62"/>
    </location>
</feature>
<dbReference type="AlphaFoldDB" id="A0A4Q2RGM0"/>
<proteinExistence type="predicted"/>
<organism evidence="2 3">
    <name type="scientific">Lichenibacterium ramalinae</name>
    <dbReference type="NCBI Taxonomy" id="2316527"/>
    <lineage>
        <taxon>Bacteria</taxon>
        <taxon>Pseudomonadati</taxon>
        <taxon>Pseudomonadota</taxon>
        <taxon>Alphaproteobacteria</taxon>
        <taxon>Hyphomicrobiales</taxon>
        <taxon>Lichenihabitantaceae</taxon>
        <taxon>Lichenibacterium</taxon>
    </lineage>
</organism>
<dbReference type="Proteomes" id="UP000289411">
    <property type="component" value="Unassembled WGS sequence"/>
</dbReference>
<evidence type="ECO:0000313" key="2">
    <source>
        <dbReference type="EMBL" id="RYB07113.1"/>
    </source>
</evidence>
<dbReference type="EMBL" id="QYBC01000002">
    <property type="protein sequence ID" value="RYB07113.1"/>
    <property type="molecule type" value="Genomic_DNA"/>
</dbReference>
<accession>A0A4Q2RGM0</accession>